<organism evidence="1 2">
    <name type="scientific">Atta colombica</name>
    <dbReference type="NCBI Taxonomy" id="520822"/>
    <lineage>
        <taxon>Eukaryota</taxon>
        <taxon>Metazoa</taxon>
        <taxon>Ecdysozoa</taxon>
        <taxon>Arthropoda</taxon>
        <taxon>Hexapoda</taxon>
        <taxon>Insecta</taxon>
        <taxon>Pterygota</taxon>
        <taxon>Neoptera</taxon>
        <taxon>Endopterygota</taxon>
        <taxon>Hymenoptera</taxon>
        <taxon>Apocrita</taxon>
        <taxon>Aculeata</taxon>
        <taxon>Formicoidea</taxon>
        <taxon>Formicidae</taxon>
        <taxon>Myrmicinae</taxon>
        <taxon>Atta</taxon>
    </lineage>
</organism>
<reference evidence="1 2" key="1">
    <citation type="submission" date="2015-09" db="EMBL/GenBank/DDBJ databases">
        <title>Atta colombica WGS genome.</title>
        <authorList>
            <person name="Nygaard S."/>
            <person name="Hu H."/>
            <person name="Boomsma J."/>
            <person name="Zhang G."/>
        </authorList>
    </citation>
    <scope>NUCLEOTIDE SEQUENCE [LARGE SCALE GENOMIC DNA]</scope>
    <source>
        <strain evidence="1">Treedump-2</strain>
        <tissue evidence="1">Whole body</tissue>
    </source>
</reference>
<proteinExistence type="predicted"/>
<name>A0A195BRQ9_9HYME</name>
<keyword evidence="2" id="KW-1185">Reference proteome</keyword>
<accession>A0A195BRQ9</accession>
<sequence length="259" mass="30100">MRHTRRIAITFESIYQATSSNCEHVDQSRNGSTWNFDWLFKAQQYKRCKFVRLFTKSLCGISHMCDGFYGSEIDVNGNDDKKKSRIKTDPANIREREGVSGRERERSHRDFFYMPPHFKKQVPSREKITRLDAFVIVTKDELQLHLPKITTTSLVVVETMVQRHRRRKKMSYQRLELAFSANVIMPPEELKREVCQYIAIVSADSVARGCALCQLAHALSHHKQMRREATTLAPDDSRRNENMSPIVTPVKLEAIERDG</sequence>
<protein>
    <submittedName>
        <fullName evidence="1">Uncharacterized protein</fullName>
    </submittedName>
</protein>
<dbReference type="AlphaFoldDB" id="A0A195BRQ9"/>
<gene>
    <name evidence="1" type="ORF">ALC53_02675</name>
</gene>
<evidence type="ECO:0000313" key="2">
    <source>
        <dbReference type="Proteomes" id="UP000078540"/>
    </source>
</evidence>
<dbReference type="EMBL" id="KQ976423">
    <property type="protein sequence ID" value="KYM88909.1"/>
    <property type="molecule type" value="Genomic_DNA"/>
</dbReference>
<dbReference type="Proteomes" id="UP000078540">
    <property type="component" value="Unassembled WGS sequence"/>
</dbReference>
<evidence type="ECO:0000313" key="1">
    <source>
        <dbReference type="EMBL" id="KYM88909.1"/>
    </source>
</evidence>